<dbReference type="Pfam" id="PF13517">
    <property type="entry name" value="FG-GAP_3"/>
    <property type="match status" value="2"/>
</dbReference>
<feature type="signal peptide" evidence="10">
    <location>
        <begin position="1"/>
        <end position="28"/>
    </location>
</feature>
<evidence type="ECO:0000256" key="4">
    <source>
        <dbReference type="ARBA" id="ARBA00022729"/>
    </source>
</evidence>
<keyword evidence="8" id="KW-0175">Coiled coil</keyword>
<dbReference type="InterPro" id="IPR013517">
    <property type="entry name" value="FG-GAP"/>
</dbReference>
<evidence type="ECO:0000256" key="1">
    <source>
        <dbReference type="ARBA" id="ARBA00004479"/>
    </source>
</evidence>
<protein>
    <submittedName>
        <fullName evidence="12">T-cell immunomodulatory protein</fullName>
    </submittedName>
</protein>
<comment type="subcellular location">
    <subcellularLocation>
        <location evidence="1">Membrane</location>
        <topology evidence="1">Single-pass type I membrane protein</topology>
    </subcellularLocation>
</comment>
<gene>
    <name evidence="12" type="ORF">MSAN_01489700</name>
</gene>
<evidence type="ECO:0000256" key="6">
    <source>
        <dbReference type="ARBA" id="ARBA00023136"/>
    </source>
</evidence>
<feature type="transmembrane region" description="Helical" evidence="9">
    <location>
        <begin position="618"/>
        <end position="640"/>
    </location>
</feature>
<name>A0A8H6Y9K2_9AGAR</name>
<evidence type="ECO:0000313" key="12">
    <source>
        <dbReference type="EMBL" id="KAF7355718.1"/>
    </source>
</evidence>
<dbReference type="SUPFAM" id="SSF69318">
    <property type="entry name" value="Integrin alpha N-terminal domain"/>
    <property type="match status" value="2"/>
</dbReference>
<keyword evidence="7" id="KW-0325">Glycoprotein</keyword>
<comment type="similarity">
    <text evidence="2">Belongs to the TIP family.</text>
</comment>
<sequence length="796" mass="86624">MYRHLLGRRKCLYSALIALACFSDNAAAIWPFPPKRFSGNSLVDAGSMGINVQGRVIAFGDFNGDQYLDALALGSDQQTMTVYLWNHDDFIFQPSATFTHPHKILNVVPGDFTHSGKLDLLVMAQSSTNNQLDLSVYTALPGGGFDTSTPLSVPASALPQPIPIDIDGDMKIDLLGMAPDSSLQVWQNVFNASEPLSPLFAVGDPPFKGTQCTLANPHSNAVVDFDGDCLADVFLLCNDGSYQIWVNNKSDGFSLSLHGSMPSGVQSVSFADVDRDGTIDMVFITCSSVSTSTGIGTDCAINIAYNKQLPLCTTPADSGLKKGVRTCRPPEDLCTADPAFTFDLTNSPNNQAFVALPISTLFPGSSLVVLDIMPVLSLPVSLKLGDANLDGFPDILLIISTGQDRVPKVLFSVPCGPGVFGCVSGHGKHGWSVATKGTETLDAIKDARSVSFLDIDEDGSLDIMVQRIGTLGQNNIQFVQNNFYFDAFFLKAIVLNGACGNGWCYGPNGTEKYHPFGVSYSGASYKYTVLDTTGSRSAAQIGQLPQTSYQALQTPYSFFGLGRTNNYIENLFVGSTMHTAQHYINIEGVIPNSKLVILPPSTPGDAWKRELFLRPGEWIPWVTLTVVVATIILAIIVLVLHLNEKMITATHLRSRLLQLDAQIVEQRRLLNELQQTRSDVERELHATATFPVLTLPPEITTEIFIHLRELSPSCIPGQNLPPVVLASVCRQWRDIALATPILWSELEVHFDYIARTLISESGLVEGRVDQWLARSGNRPLLSETGYLATLRVFHIS</sequence>
<dbReference type="InterPro" id="IPR024881">
    <property type="entry name" value="Tip"/>
</dbReference>
<evidence type="ECO:0000256" key="5">
    <source>
        <dbReference type="ARBA" id="ARBA00022989"/>
    </source>
</evidence>
<feature type="chain" id="PRO_5034979581" evidence="10">
    <location>
        <begin position="29"/>
        <end position="796"/>
    </location>
</feature>
<feature type="coiled-coil region" evidence="8">
    <location>
        <begin position="656"/>
        <end position="683"/>
    </location>
</feature>
<dbReference type="InterPro" id="IPR028994">
    <property type="entry name" value="Integrin_alpha_N"/>
</dbReference>
<evidence type="ECO:0000256" key="3">
    <source>
        <dbReference type="ARBA" id="ARBA00022692"/>
    </source>
</evidence>
<evidence type="ECO:0000256" key="8">
    <source>
        <dbReference type="SAM" id="Coils"/>
    </source>
</evidence>
<accession>A0A8H6Y9K2</accession>
<reference evidence="12" key="1">
    <citation type="submission" date="2020-05" db="EMBL/GenBank/DDBJ databases">
        <title>Mycena genomes resolve the evolution of fungal bioluminescence.</title>
        <authorList>
            <person name="Tsai I.J."/>
        </authorList>
    </citation>
    <scope>NUCLEOTIDE SEQUENCE</scope>
    <source>
        <strain evidence="12">160909Yilan</strain>
    </source>
</reference>
<proteinExistence type="inferred from homology"/>
<dbReference type="PANTHER" id="PTHR13412:SF0">
    <property type="entry name" value="T-CELL IMMUNOMODULATORY PROTEIN"/>
    <property type="match status" value="1"/>
</dbReference>
<dbReference type="Gene3D" id="1.20.1280.50">
    <property type="match status" value="1"/>
</dbReference>
<dbReference type="Proteomes" id="UP000623467">
    <property type="component" value="Unassembled WGS sequence"/>
</dbReference>
<evidence type="ECO:0000259" key="11">
    <source>
        <dbReference type="Pfam" id="PF23122"/>
    </source>
</evidence>
<keyword evidence="3 9" id="KW-0812">Transmembrane</keyword>
<dbReference type="OrthoDB" id="10022113at2759"/>
<evidence type="ECO:0000256" key="2">
    <source>
        <dbReference type="ARBA" id="ARBA00006496"/>
    </source>
</evidence>
<feature type="domain" description="T-cell immunomodulatory protein TIP C2" evidence="11">
    <location>
        <begin position="515"/>
        <end position="612"/>
    </location>
</feature>
<organism evidence="12 13">
    <name type="scientific">Mycena sanguinolenta</name>
    <dbReference type="NCBI Taxonomy" id="230812"/>
    <lineage>
        <taxon>Eukaryota</taxon>
        <taxon>Fungi</taxon>
        <taxon>Dikarya</taxon>
        <taxon>Basidiomycota</taxon>
        <taxon>Agaricomycotina</taxon>
        <taxon>Agaricomycetes</taxon>
        <taxon>Agaricomycetidae</taxon>
        <taxon>Agaricales</taxon>
        <taxon>Marasmiineae</taxon>
        <taxon>Mycenaceae</taxon>
        <taxon>Mycena</taxon>
    </lineage>
</organism>
<keyword evidence="4 10" id="KW-0732">Signal</keyword>
<dbReference type="Pfam" id="PF23122">
    <property type="entry name" value="C2_ITFG1"/>
    <property type="match status" value="1"/>
</dbReference>
<evidence type="ECO:0000256" key="7">
    <source>
        <dbReference type="ARBA" id="ARBA00023180"/>
    </source>
</evidence>
<comment type="caution">
    <text evidence="12">The sequence shown here is derived from an EMBL/GenBank/DDBJ whole genome shotgun (WGS) entry which is preliminary data.</text>
</comment>
<dbReference type="GO" id="GO:0005886">
    <property type="term" value="C:plasma membrane"/>
    <property type="evidence" value="ECO:0007669"/>
    <property type="project" value="TreeGrafter"/>
</dbReference>
<evidence type="ECO:0000256" key="9">
    <source>
        <dbReference type="SAM" id="Phobius"/>
    </source>
</evidence>
<keyword evidence="13" id="KW-1185">Reference proteome</keyword>
<keyword evidence="5 9" id="KW-1133">Transmembrane helix</keyword>
<evidence type="ECO:0000313" key="13">
    <source>
        <dbReference type="Proteomes" id="UP000623467"/>
    </source>
</evidence>
<dbReference type="EMBL" id="JACAZH010000011">
    <property type="protein sequence ID" value="KAF7355718.1"/>
    <property type="molecule type" value="Genomic_DNA"/>
</dbReference>
<dbReference type="InterPro" id="IPR057089">
    <property type="entry name" value="C2_TIP"/>
</dbReference>
<dbReference type="AlphaFoldDB" id="A0A8H6Y9K2"/>
<dbReference type="PANTHER" id="PTHR13412">
    <property type="entry name" value="T-CELL IMMUNOMODULATORY PROTEIN HOMOLOG"/>
    <property type="match status" value="1"/>
</dbReference>
<evidence type="ECO:0000256" key="10">
    <source>
        <dbReference type="SAM" id="SignalP"/>
    </source>
</evidence>
<dbReference type="PROSITE" id="PS51257">
    <property type="entry name" value="PROKAR_LIPOPROTEIN"/>
    <property type="match status" value="1"/>
</dbReference>
<keyword evidence="6 9" id="KW-0472">Membrane</keyword>